<dbReference type="Proteomes" id="UP000886611">
    <property type="component" value="Unassembled WGS sequence"/>
</dbReference>
<accession>A0A8X7XLH5</accession>
<gene>
    <name evidence="11" type="primary">Lmx1b_1</name>
    <name evidence="11" type="ORF">GTO96_0006506</name>
</gene>
<evidence type="ECO:0000256" key="3">
    <source>
        <dbReference type="ARBA" id="ARBA00022737"/>
    </source>
</evidence>
<evidence type="ECO:0000256" key="1">
    <source>
        <dbReference type="ARBA" id="ARBA00004123"/>
    </source>
</evidence>
<evidence type="ECO:0000256" key="6">
    <source>
        <dbReference type="ARBA" id="ARBA00023125"/>
    </source>
</evidence>
<reference evidence="11 12" key="1">
    <citation type="journal article" date="2021" name="Cell">
        <title>Tracing the genetic footprints of vertebrate landing in non-teleost ray-finned fishes.</title>
        <authorList>
            <person name="Bi X."/>
            <person name="Wang K."/>
            <person name="Yang L."/>
            <person name="Pan H."/>
            <person name="Jiang H."/>
            <person name="Wei Q."/>
            <person name="Fang M."/>
            <person name="Yu H."/>
            <person name="Zhu C."/>
            <person name="Cai Y."/>
            <person name="He Y."/>
            <person name="Gan X."/>
            <person name="Zeng H."/>
            <person name="Yu D."/>
            <person name="Zhu Y."/>
            <person name="Jiang H."/>
            <person name="Qiu Q."/>
            <person name="Yang H."/>
            <person name="Zhang Y.E."/>
            <person name="Wang W."/>
            <person name="Zhu M."/>
            <person name="He S."/>
            <person name="Zhang G."/>
        </authorList>
    </citation>
    <scope>NUCLEOTIDE SEQUENCE [LARGE SCALE GENOMIC DNA]</scope>
    <source>
        <strain evidence="11">Bchr_013</strain>
    </source>
</reference>
<keyword evidence="4 9" id="KW-0862">Zinc</keyword>
<dbReference type="GO" id="GO:0000981">
    <property type="term" value="F:DNA-binding transcription factor activity, RNA polymerase II-specific"/>
    <property type="evidence" value="ECO:0007669"/>
    <property type="project" value="TreeGrafter"/>
</dbReference>
<keyword evidence="5 9" id="KW-0440">LIM domain</keyword>
<evidence type="ECO:0000313" key="11">
    <source>
        <dbReference type="EMBL" id="KAG2470558.1"/>
    </source>
</evidence>
<dbReference type="SMART" id="SM00132">
    <property type="entry name" value="LIM"/>
    <property type="match status" value="1"/>
</dbReference>
<keyword evidence="3" id="KW-0677">Repeat</keyword>
<sequence>MKTEETRSCLQQAPSALAYGLEGREVCAGCDNPIADRFLLRVNERSWHEGCVKCTVCLQALSGTCYCRNRLLYCKHDYENLLSHFSISPPLPLLLHFHFDQRIPGVPTHSGVHLKTNKLGRVCPWGRHPGHQCRNEHRLKLAGLRVSHNSSLRDRPD</sequence>
<dbReference type="PROSITE" id="PS50023">
    <property type="entry name" value="LIM_DOMAIN_2"/>
    <property type="match status" value="1"/>
</dbReference>
<keyword evidence="12" id="KW-1185">Reference proteome</keyword>
<keyword evidence="8" id="KW-0539">Nucleus</keyword>
<evidence type="ECO:0000256" key="5">
    <source>
        <dbReference type="ARBA" id="ARBA00023038"/>
    </source>
</evidence>
<dbReference type="Pfam" id="PF00412">
    <property type="entry name" value="LIM"/>
    <property type="match status" value="1"/>
</dbReference>
<evidence type="ECO:0000256" key="9">
    <source>
        <dbReference type="PROSITE-ProRule" id="PRU00125"/>
    </source>
</evidence>
<evidence type="ECO:0000313" key="12">
    <source>
        <dbReference type="Proteomes" id="UP000886611"/>
    </source>
</evidence>
<feature type="non-terminal residue" evidence="11">
    <location>
        <position position="1"/>
    </location>
</feature>
<dbReference type="SUPFAM" id="SSF57716">
    <property type="entry name" value="Glucocorticoid receptor-like (DNA-binding domain)"/>
    <property type="match status" value="1"/>
</dbReference>
<keyword evidence="2 9" id="KW-0479">Metal-binding</keyword>
<protein>
    <submittedName>
        <fullName evidence="11">LMX1B protein</fullName>
    </submittedName>
</protein>
<proteinExistence type="predicted"/>
<keyword evidence="7" id="KW-0371">Homeobox</keyword>
<evidence type="ECO:0000259" key="10">
    <source>
        <dbReference type="PROSITE" id="PS50023"/>
    </source>
</evidence>
<organism evidence="11 12">
    <name type="scientific">Polypterus senegalus</name>
    <name type="common">Senegal bichir</name>
    <dbReference type="NCBI Taxonomy" id="55291"/>
    <lineage>
        <taxon>Eukaryota</taxon>
        <taxon>Metazoa</taxon>
        <taxon>Chordata</taxon>
        <taxon>Craniata</taxon>
        <taxon>Vertebrata</taxon>
        <taxon>Euteleostomi</taxon>
        <taxon>Actinopterygii</taxon>
        <taxon>Polypteriformes</taxon>
        <taxon>Polypteridae</taxon>
        <taxon>Polypterus</taxon>
    </lineage>
</organism>
<dbReference type="PROSITE" id="PS00478">
    <property type="entry name" value="LIM_DOMAIN_1"/>
    <property type="match status" value="1"/>
</dbReference>
<dbReference type="PANTHER" id="PTHR24208:SF118">
    <property type="entry name" value="LIM HOMEOBOX TRANSCRIPTION FACTOR 1-ALPHA"/>
    <property type="match status" value="1"/>
</dbReference>
<evidence type="ECO:0000256" key="4">
    <source>
        <dbReference type="ARBA" id="ARBA00022833"/>
    </source>
</evidence>
<dbReference type="EMBL" id="JAATIS010000094">
    <property type="protein sequence ID" value="KAG2470558.1"/>
    <property type="molecule type" value="Genomic_DNA"/>
</dbReference>
<keyword evidence="6" id="KW-0238">DNA-binding</keyword>
<dbReference type="Gene3D" id="2.10.110.10">
    <property type="entry name" value="Cysteine Rich Protein"/>
    <property type="match status" value="1"/>
</dbReference>
<dbReference type="FunFam" id="2.10.110.10:FF:000006">
    <property type="entry name" value="LIM homeobox transcription factor 1-beta"/>
    <property type="match status" value="1"/>
</dbReference>
<dbReference type="GO" id="GO:0000977">
    <property type="term" value="F:RNA polymerase II transcription regulatory region sequence-specific DNA binding"/>
    <property type="evidence" value="ECO:0007669"/>
    <property type="project" value="TreeGrafter"/>
</dbReference>
<dbReference type="PANTHER" id="PTHR24208">
    <property type="entry name" value="LIM/HOMEOBOX PROTEIN LHX"/>
    <property type="match status" value="1"/>
</dbReference>
<feature type="non-terminal residue" evidence="11">
    <location>
        <position position="157"/>
    </location>
</feature>
<name>A0A8X7XLH5_POLSE</name>
<dbReference type="InterPro" id="IPR001781">
    <property type="entry name" value="Znf_LIM"/>
</dbReference>
<feature type="domain" description="LIM zinc-binding" evidence="10">
    <location>
        <begin position="25"/>
        <end position="84"/>
    </location>
</feature>
<comment type="caution">
    <text evidence="11">The sequence shown here is derived from an EMBL/GenBank/DDBJ whole genome shotgun (WGS) entry which is preliminary data.</text>
</comment>
<dbReference type="GO" id="GO:0046872">
    <property type="term" value="F:metal ion binding"/>
    <property type="evidence" value="ECO:0007669"/>
    <property type="project" value="UniProtKB-KW"/>
</dbReference>
<dbReference type="GO" id="GO:0030182">
    <property type="term" value="P:neuron differentiation"/>
    <property type="evidence" value="ECO:0007669"/>
    <property type="project" value="TreeGrafter"/>
</dbReference>
<dbReference type="CDD" id="cd09371">
    <property type="entry name" value="LIM1_Lmx1b"/>
    <property type="match status" value="1"/>
</dbReference>
<dbReference type="InterPro" id="IPR050453">
    <property type="entry name" value="LIM_Homeobox_TF"/>
</dbReference>
<dbReference type="AlphaFoldDB" id="A0A8X7XLH5"/>
<dbReference type="GO" id="GO:0005634">
    <property type="term" value="C:nucleus"/>
    <property type="evidence" value="ECO:0007669"/>
    <property type="project" value="UniProtKB-SubCell"/>
</dbReference>
<comment type="subcellular location">
    <subcellularLocation>
        <location evidence="1">Nucleus</location>
    </subcellularLocation>
</comment>
<evidence type="ECO:0000256" key="7">
    <source>
        <dbReference type="ARBA" id="ARBA00023155"/>
    </source>
</evidence>
<evidence type="ECO:0000256" key="2">
    <source>
        <dbReference type="ARBA" id="ARBA00022723"/>
    </source>
</evidence>
<evidence type="ECO:0000256" key="8">
    <source>
        <dbReference type="ARBA" id="ARBA00023242"/>
    </source>
</evidence>